<dbReference type="SMART" id="SM00345">
    <property type="entry name" value="HTH_GNTR"/>
    <property type="match status" value="1"/>
</dbReference>
<evidence type="ECO:0000256" key="5">
    <source>
        <dbReference type="ARBA" id="ARBA00037357"/>
    </source>
</evidence>
<organism evidence="8 9">
    <name type="scientific">Oricola cellulosilytica</name>
    <dbReference type="NCBI Taxonomy" id="1429082"/>
    <lineage>
        <taxon>Bacteria</taxon>
        <taxon>Pseudomonadati</taxon>
        <taxon>Pseudomonadota</taxon>
        <taxon>Alphaproteobacteria</taxon>
        <taxon>Hyphomicrobiales</taxon>
        <taxon>Ahrensiaceae</taxon>
        <taxon>Oricola</taxon>
    </lineage>
</organism>
<evidence type="ECO:0000313" key="9">
    <source>
        <dbReference type="Proteomes" id="UP000291301"/>
    </source>
</evidence>
<dbReference type="Pfam" id="PF07729">
    <property type="entry name" value="FCD"/>
    <property type="match status" value="1"/>
</dbReference>
<evidence type="ECO:0000259" key="7">
    <source>
        <dbReference type="PROSITE" id="PS50949"/>
    </source>
</evidence>
<dbReference type="EMBL" id="SJST01000001">
    <property type="protein sequence ID" value="TCD16612.1"/>
    <property type="molecule type" value="Genomic_DNA"/>
</dbReference>
<dbReference type="InterPro" id="IPR008920">
    <property type="entry name" value="TF_FadR/GntR_C"/>
</dbReference>
<dbReference type="InterPro" id="IPR036390">
    <property type="entry name" value="WH_DNA-bd_sf"/>
</dbReference>
<name>A0A4V2MP72_9HYPH</name>
<keyword evidence="2" id="KW-0805">Transcription regulation</keyword>
<dbReference type="Proteomes" id="UP000291301">
    <property type="component" value="Unassembled WGS sequence"/>
</dbReference>
<dbReference type="OrthoDB" id="5450856at2"/>
<comment type="caution">
    <text evidence="8">The sequence shown here is derived from an EMBL/GenBank/DDBJ whole genome shotgun (WGS) entry which is preliminary data.</text>
</comment>
<protein>
    <recommendedName>
        <fullName evidence="6">Pyruvate dehydrogenase complex repressor</fullName>
    </recommendedName>
</protein>
<gene>
    <name evidence="8" type="ORF">E0D97_04130</name>
</gene>
<dbReference type="PROSITE" id="PS50949">
    <property type="entry name" value="HTH_GNTR"/>
    <property type="match status" value="1"/>
</dbReference>
<dbReference type="PRINTS" id="PR00035">
    <property type="entry name" value="HTHGNTR"/>
</dbReference>
<keyword evidence="1" id="KW-0678">Repressor</keyword>
<proteinExistence type="predicted"/>
<dbReference type="CDD" id="cd07377">
    <property type="entry name" value="WHTH_GntR"/>
    <property type="match status" value="1"/>
</dbReference>
<evidence type="ECO:0000313" key="8">
    <source>
        <dbReference type="EMBL" id="TCD16612.1"/>
    </source>
</evidence>
<dbReference type="Gene3D" id="1.10.10.10">
    <property type="entry name" value="Winged helix-like DNA-binding domain superfamily/Winged helix DNA-binding domain"/>
    <property type="match status" value="1"/>
</dbReference>
<dbReference type="AlphaFoldDB" id="A0A4V2MP72"/>
<dbReference type="InterPro" id="IPR011711">
    <property type="entry name" value="GntR_C"/>
</dbReference>
<dbReference type="SUPFAM" id="SSF48008">
    <property type="entry name" value="GntR ligand-binding domain-like"/>
    <property type="match status" value="1"/>
</dbReference>
<reference evidence="8 9" key="1">
    <citation type="journal article" date="2015" name="Antonie Van Leeuwenhoek">
        <title>Oricola cellulosilytica gen. nov., sp. nov., a cellulose-degrading bacterium of the family Phyllobacteriaceae isolated from surface seashore water, and emended descriptions of Mesorhizobium loti and Phyllobacterium myrsinacearum.</title>
        <authorList>
            <person name="Hameed A."/>
            <person name="Shahina M."/>
            <person name="Lai W.A."/>
            <person name="Lin S.Y."/>
            <person name="Young L.S."/>
            <person name="Liu Y.C."/>
            <person name="Hsu Y.H."/>
            <person name="Young C.C."/>
        </authorList>
    </citation>
    <scope>NUCLEOTIDE SEQUENCE [LARGE SCALE GENOMIC DNA]</scope>
    <source>
        <strain evidence="8 9">KCTC 52183</strain>
    </source>
</reference>
<dbReference type="PANTHER" id="PTHR43537">
    <property type="entry name" value="TRANSCRIPTIONAL REGULATOR, GNTR FAMILY"/>
    <property type="match status" value="1"/>
</dbReference>
<sequence length="264" mass="29872">MPANYFRPIDHIRTADEVCAQVETLVLEGVLRVGDKLPGERELARQFDVSRPVLRDAIKELERRGLIVTRHGGGTFVADVIGDVFSETMLELIAKHPKATRDYLEYRRDVEGIAAAYAAERATEHDRKLLTDVIERMEAAHAKDSFQEEASIDIEFHHAVCECAHNVILMHTLRSCYRLLANGVFFSRSLVYGHPGAREKLLKQHKAVYEAIMASDAPAARRAAEAHMEFVERFSREAERAKSWEAVARMRHAQRLDQPDEAAG</sequence>
<keyword evidence="4" id="KW-0804">Transcription</keyword>
<dbReference type="Gene3D" id="1.20.120.530">
    <property type="entry name" value="GntR ligand-binding domain-like"/>
    <property type="match status" value="1"/>
</dbReference>
<dbReference type="GO" id="GO:0003677">
    <property type="term" value="F:DNA binding"/>
    <property type="evidence" value="ECO:0007669"/>
    <property type="project" value="UniProtKB-KW"/>
</dbReference>
<dbReference type="Pfam" id="PF00392">
    <property type="entry name" value="GntR"/>
    <property type="match status" value="1"/>
</dbReference>
<evidence type="ECO:0000256" key="1">
    <source>
        <dbReference type="ARBA" id="ARBA00022491"/>
    </source>
</evidence>
<keyword evidence="3" id="KW-0238">DNA-binding</keyword>
<evidence type="ECO:0000256" key="2">
    <source>
        <dbReference type="ARBA" id="ARBA00023015"/>
    </source>
</evidence>
<accession>A0A4V2MP72</accession>
<evidence type="ECO:0000256" key="3">
    <source>
        <dbReference type="ARBA" id="ARBA00023125"/>
    </source>
</evidence>
<dbReference type="InterPro" id="IPR036388">
    <property type="entry name" value="WH-like_DNA-bd_sf"/>
</dbReference>
<dbReference type="SMART" id="SM00895">
    <property type="entry name" value="FCD"/>
    <property type="match status" value="1"/>
</dbReference>
<dbReference type="SUPFAM" id="SSF46785">
    <property type="entry name" value="Winged helix' DNA-binding domain"/>
    <property type="match status" value="1"/>
</dbReference>
<evidence type="ECO:0000256" key="4">
    <source>
        <dbReference type="ARBA" id="ARBA00023163"/>
    </source>
</evidence>
<keyword evidence="9" id="KW-1185">Reference proteome</keyword>
<feature type="domain" description="HTH gntR-type" evidence="7">
    <location>
        <begin position="12"/>
        <end position="80"/>
    </location>
</feature>
<evidence type="ECO:0000256" key="6">
    <source>
        <dbReference type="ARBA" id="ARBA00039592"/>
    </source>
</evidence>
<comment type="function">
    <text evidence="5">Transcriptional repressor for the pyruvate dehydrogenase complex genes aceEF and lpd.</text>
</comment>
<dbReference type="RefSeq" id="WP_131565625.1">
    <property type="nucleotide sequence ID" value="NZ_JAINFK010000001.1"/>
</dbReference>
<dbReference type="PANTHER" id="PTHR43537:SF34">
    <property type="entry name" value="PYRUVATE DEHYDROGENASE COMPLEX REPRESSOR"/>
    <property type="match status" value="1"/>
</dbReference>
<dbReference type="InterPro" id="IPR000524">
    <property type="entry name" value="Tscrpt_reg_HTH_GntR"/>
</dbReference>
<dbReference type="GO" id="GO:0003700">
    <property type="term" value="F:DNA-binding transcription factor activity"/>
    <property type="evidence" value="ECO:0007669"/>
    <property type="project" value="InterPro"/>
</dbReference>